<keyword evidence="3" id="KW-1185">Reference proteome</keyword>
<dbReference type="RefSeq" id="WP_251802103.1">
    <property type="nucleotide sequence ID" value="NZ_JAMQOL010000048.1"/>
</dbReference>
<name>A0ABT0Y8K5_9ACTN</name>
<dbReference type="EMBL" id="JAMQOL010000048">
    <property type="protein sequence ID" value="MCM4082381.1"/>
    <property type="molecule type" value="Genomic_DNA"/>
</dbReference>
<organism evidence="2 3">
    <name type="scientific">Paractinoplanes hotanensis</name>
    <dbReference type="NCBI Taxonomy" id="2906497"/>
    <lineage>
        <taxon>Bacteria</taxon>
        <taxon>Bacillati</taxon>
        <taxon>Actinomycetota</taxon>
        <taxon>Actinomycetes</taxon>
        <taxon>Micromonosporales</taxon>
        <taxon>Micromonosporaceae</taxon>
        <taxon>Paractinoplanes</taxon>
    </lineage>
</organism>
<evidence type="ECO:0000313" key="2">
    <source>
        <dbReference type="EMBL" id="MCM4082381.1"/>
    </source>
</evidence>
<dbReference type="Proteomes" id="UP001523216">
    <property type="component" value="Unassembled WGS sequence"/>
</dbReference>
<gene>
    <name evidence="2" type="ORF">LXN57_32925</name>
</gene>
<evidence type="ECO:0000313" key="3">
    <source>
        <dbReference type="Proteomes" id="UP001523216"/>
    </source>
</evidence>
<protein>
    <submittedName>
        <fullName evidence="2">Uncharacterized protein</fullName>
    </submittedName>
</protein>
<sequence length="84" mass="9377">MTDLDETTTLPDLIATYYLTSIDEVTEHLRAANQLGLGVRVRSYLEPEEESDSLTERWEVELLTGSPVQEDEPAEQPGEADPLS</sequence>
<accession>A0ABT0Y8K5</accession>
<proteinExistence type="predicted"/>
<evidence type="ECO:0000256" key="1">
    <source>
        <dbReference type="SAM" id="MobiDB-lite"/>
    </source>
</evidence>
<reference evidence="2 3" key="1">
    <citation type="submission" date="2022-06" db="EMBL/GenBank/DDBJ databases">
        <title>Actinoplanes abujensis sp. nov., isolated from Nigerian arid soil.</title>
        <authorList>
            <person name="Ding P."/>
        </authorList>
    </citation>
    <scope>NUCLEOTIDE SEQUENCE [LARGE SCALE GENOMIC DNA]</scope>
    <source>
        <strain evidence="3">TRM88002</strain>
    </source>
</reference>
<feature type="region of interest" description="Disordered" evidence="1">
    <location>
        <begin position="64"/>
        <end position="84"/>
    </location>
</feature>
<comment type="caution">
    <text evidence="2">The sequence shown here is derived from an EMBL/GenBank/DDBJ whole genome shotgun (WGS) entry which is preliminary data.</text>
</comment>